<gene>
    <name evidence="5" type="ORF">ACFP73_07910</name>
</gene>
<evidence type="ECO:0000259" key="3">
    <source>
        <dbReference type="PROSITE" id="PS50887"/>
    </source>
</evidence>
<dbReference type="Pfam" id="PF00990">
    <property type="entry name" value="GGDEF"/>
    <property type="match status" value="1"/>
</dbReference>
<dbReference type="CDD" id="cd01948">
    <property type="entry name" value="EAL"/>
    <property type="match status" value="1"/>
</dbReference>
<dbReference type="CDD" id="cd01949">
    <property type="entry name" value="GGDEF"/>
    <property type="match status" value="1"/>
</dbReference>
<feature type="domain" description="MHYT" evidence="4">
    <location>
        <begin position="6"/>
        <end position="200"/>
    </location>
</feature>
<feature type="transmembrane region" description="Helical" evidence="1">
    <location>
        <begin position="111"/>
        <end position="132"/>
    </location>
</feature>
<organism evidence="5 6">
    <name type="scientific">Tatumella punctata</name>
    <dbReference type="NCBI Taxonomy" id="399969"/>
    <lineage>
        <taxon>Bacteria</taxon>
        <taxon>Pseudomonadati</taxon>
        <taxon>Pseudomonadota</taxon>
        <taxon>Gammaproteobacteria</taxon>
        <taxon>Enterobacterales</taxon>
        <taxon>Erwiniaceae</taxon>
        <taxon>Tatumella</taxon>
    </lineage>
</organism>
<feature type="transmembrane region" description="Helical" evidence="1">
    <location>
        <begin position="215"/>
        <end position="236"/>
    </location>
</feature>
<dbReference type="InterPro" id="IPR043128">
    <property type="entry name" value="Rev_trsase/Diguanyl_cyclase"/>
</dbReference>
<dbReference type="Pfam" id="PF03707">
    <property type="entry name" value="MHYT"/>
    <property type="match status" value="2"/>
</dbReference>
<dbReference type="InterPro" id="IPR000160">
    <property type="entry name" value="GGDEF_dom"/>
</dbReference>
<dbReference type="InterPro" id="IPR029787">
    <property type="entry name" value="Nucleotide_cyclase"/>
</dbReference>
<proteinExistence type="predicted"/>
<dbReference type="EMBL" id="JBHSUC010000007">
    <property type="protein sequence ID" value="MFC6362022.1"/>
    <property type="molecule type" value="Genomic_DNA"/>
</dbReference>
<dbReference type="RefSeq" id="WP_343878125.1">
    <property type="nucleotide sequence ID" value="NZ_BAAAFW010000094.1"/>
</dbReference>
<feature type="transmembrane region" description="Helical" evidence="1">
    <location>
        <begin position="42"/>
        <end position="67"/>
    </location>
</feature>
<dbReference type="InterPro" id="IPR001633">
    <property type="entry name" value="EAL_dom"/>
</dbReference>
<feature type="domain" description="EAL" evidence="2">
    <location>
        <begin position="431"/>
        <end position="685"/>
    </location>
</feature>
<dbReference type="Gene3D" id="3.20.20.450">
    <property type="entry name" value="EAL domain"/>
    <property type="match status" value="1"/>
</dbReference>
<dbReference type="InterPro" id="IPR052155">
    <property type="entry name" value="Biofilm_reg_signaling"/>
</dbReference>
<dbReference type="Gene3D" id="3.30.70.270">
    <property type="match status" value="1"/>
</dbReference>
<dbReference type="SMART" id="SM00052">
    <property type="entry name" value="EAL"/>
    <property type="match status" value="1"/>
</dbReference>
<dbReference type="Proteomes" id="UP001596215">
    <property type="component" value="Unassembled WGS sequence"/>
</dbReference>
<keyword evidence="1" id="KW-0472">Membrane</keyword>
<protein>
    <submittedName>
        <fullName evidence="5">Bifunctional diguanylate cyclase/phosphodiesterase</fullName>
    </submittedName>
</protein>
<dbReference type="SUPFAM" id="SSF55073">
    <property type="entry name" value="Nucleotide cyclase"/>
    <property type="match status" value="1"/>
</dbReference>
<accession>A0ABW1VQP7</accession>
<keyword evidence="1" id="KW-0812">Transmembrane</keyword>
<dbReference type="InterPro" id="IPR005330">
    <property type="entry name" value="MHYT_dom"/>
</dbReference>
<dbReference type="PROSITE" id="PS50883">
    <property type="entry name" value="EAL"/>
    <property type="match status" value="1"/>
</dbReference>
<dbReference type="SUPFAM" id="SSF141868">
    <property type="entry name" value="EAL domain-like"/>
    <property type="match status" value="1"/>
</dbReference>
<dbReference type="PANTHER" id="PTHR44757">
    <property type="entry name" value="DIGUANYLATE CYCLASE DGCP"/>
    <property type="match status" value="1"/>
</dbReference>
<dbReference type="PROSITE" id="PS50887">
    <property type="entry name" value="GGDEF"/>
    <property type="match status" value="1"/>
</dbReference>
<dbReference type="Pfam" id="PF00563">
    <property type="entry name" value="EAL"/>
    <property type="match status" value="1"/>
</dbReference>
<dbReference type="InterPro" id="IPR035919">
    <property type="entry name" value="EAL_sf"/>
</dbReference>
<dbReference type="PROSITE" id="PS50924">
    <property type="entry name" value="MHYT"/>
    <property type="match status" value="1"/>
</dbReference>
<dbReference type="PANTHER" id="PTHR44757:SF2">
    <property type="entry name" value="BIOFILM ARCHITECTURE MAINTENANCE PROTEIN MBAA"/>
    <property type="match status" value="1"/>
</dbReference>
<keyword evidence="6" id="KW-1185">Reference proteome</keyword>
<feature type="transmembrane region" description="Helical" evidence="1">
    <location>
        <begin position="138"/>
        <end position="164"/>
    </location>
</feature>
<evidence type="ECO:0000259" key="2">
    <source>
        <dbReference type="PROSITE" id="PS50883"/>
    </source>
</evidence>
<evidence type="ECO:0000313" key="5">
    <source>
        <dbReference type="EMBL" id="MFC6362022.1"/>
    </source>
</evidence>
<dbReference type="NCBIfam" id="TIGR00254">
    <property type="entry name" value="GGDEF"/>
    <property type="match status" value="1"/>
</dbReference>
<evidence type="ECO:0000313" key="6">
    <source>
        <dbReference type="Proteomes" id="UP001596215"/>
    </source>
</evidence>
<sequence>MLDVSWNKWLLLTSLIIALISSFTALDAAGRVTSSRGWKPKLWLAVAGIAMGVGVWSMHFTGVLAMIFPMSMHYRPGYIVVSLFIVIAASIAGLSRVIGRRQPGWLDIIRGAVWLGSGIAGMHYIGMYSLLVQPGIEWHYGLVMVSVLVAYIASGVALWLAFRLQNIENGLLIRRLQAALVMGTAITVVHCIGMQAASFPQGSYVTGGGIKQTALAVWVFLSALIVPGSSLLLCMVDSQIKTTRLARKLCVANQELQKLAMHDPLTLLPNRAFLEEQLELCIAKTSAGGAEFSLMFLDLDGFKMVNDAYGHHTGDRLLKAVAGRLKNIIGPEHVLARVGGDEFILLAPATTTRDDGNIAALMVRAIGQPFLICEYELMVSLSIGIARYPQHGTQGREMIFNADVAMYHTKNNGRNGYSIYRANMTPPGKTRLELKNELWRALHHNELRLFYQPKNDARHGHTVGYEALIRWQHPARGLLPPEKFLPVAETSGLIIPLGEWVINEACRQLGCWHAQGKTALSVSVNLSALQFEQQTLLSVVLNALAVNNIPADKLLLEISETTAMRSPAETIRILAALKEHGIKVSIDDFGSGYSSLLYLQSMPASELKIDRTFVREMNKPAADTRLLAMMIELAKSMNLNIVAEGVETEQQQQQLTRLGCDTLQGFYFSRPVPPEQLTFADIPLHCNASAMSPACPETGSQKVSA</sequence>
<feature type="transmembrane region" description="Helical" evidence="1">
    <location>
        <begin position="176"/>
        <end position="195"/>
    </location>
</feature>
<evidence type="ECO:0000256" key="1">
    <source>
        <dbReference type="PROSITE-ProRule" id="PRU00244"/>
    </source>
</evidence>
<dbReference type="SMART" id="SM00267">
    <property type="entry name" value="GGDEF"/>
    <property type="match status" value="1"/>
</dbReference>
<feature type="domain" description="GGDEF" evidence="3">
    <location>
        <begin position="290"/>
        <end position="422"/>
    </location>
</feature>
<keyword evidence="1" id="KW-1133">Transmembrane helix</keyword>
<evidence type="ECO:0000259" key="4">
    <source>
        <dbReference type="PROSITE" id="PS50924"/>
    </source>
</evidence>
<feature type="transmembrane region" description="Helical" evidence="1">
    <location>
        <begin position="6"/>
        <end position="30"/>
    </location>
</feature>
<name>A0ABW1VQP7_9GAMM</name>
<comment type="caution">
    <text evidence="5">The sequence shown here is derived from an EMBL/GenBank/DDBJ whole genome shotgun (WGS) entry which is preliminary data.</text>
</comment>
<reference evidence="6" key="1">
    <citation type="journal article" date="2019" name="Int. J. Syst. Evol. Microbiol.">
        <title>The Global Catalogue of Microorganisms (GCM) 10K type strain sequencing project: providing services to taxonomists for standard genome sequencing and annotation.</title>
        <authorList>
            <consortium name="The Broad Institute Genomics Platform"/>
            <consortium name="The Broad Institute Genome Sequencing Center for Infectious Disease"/>
            <person name="Wu L."/>
            <person name="Ma J."/>
        </authorList>
    </citation>
    <scope>NUCLEOTIDE SEQUENCE [LARGE SCALE GENOMIC DNA]</scope>
    <source>
        <strain evidence="6">CGMCC 4.1530</strain>
    </source>
</reference>
<feature type="transmembrane region" description="Helical" evidence="1">
    <location>
        <begin position="79"/>
        <end position="99"/>
    </location>
</feature>